<feature type="region of interest" description="Disordered" evidence="1">
    <location>
        <begin position="209"/>
        <end position="244"/>
    </location>
</feature>
<reference evidence="2 3" key="1">
    <citation type="submission" date="2024-06" db="EMBL/GenBank/DDBJ databases">
        <authorList>
            <person name="Pan Q."/>
            <person name="Wen M."/>
            <person name="Jouanno E."/>
            <person name="Zahm M."/>
            <person name="Klopp C."/>
            <person name="Cabau C."/>
            <person name="Louis A."/>
            <person name="Berthelot C."/>
            <person name="Parey E."/>
            <person name="Roest Crollius H."/>
            <person name="Montfort J."/>
            <person name="Robinson-Rechavi M."/>
            <person name="Bouchez O."/>
            <person name="Lampietro C."/>
            <person name="Lopez Roques C."/>
            <person name="Donnadieu C."/>
            <person name="Postlethwait J."/>
            <person name="Bobe J."/>
            <person name="Verreycken H."/>
            <person name="Guiguen Y."/>
        </authorList>
    </citation>
    <scope>NUCLEOTIDE SEQUENCE [LARGE SCALE GENOMIC DNA]</scope>
    <source>
        <strain evidence="2">Up_M1</strain>
        <tissue evidence="2">Testis</tissue>
    </source>
</reference>
<name>A0ABD0XB96_UMBPY</name>
<gene>
    <name evidence="2" type="ORF">UPYG_G00179440</name>
</gene>
<feature type="compositionally biased region" description="Low complexity" evidence="1">
    <location>
        <begin position="376"/>
        <end position="388"/>
    </location>
</feature>
<feature type="compositionally biased region" description="Basic and acidic residues" evidence="1">
    <location>
        <begin position="231"/>
        <end position="242"/>
    </location>
</feature>
<proteinExistence type="predicted"/>
<dbReference type="Proteomes" id="UP001557470">
    <property type="component" value="Unassembled WGS sequence"/>
</dbReference>
<comment type="caution">
    <text evidence="2">The sequence shown here is derived from an EMBL/GenBank/DDBJ whole genome shotgun (WGS) entry which is preliminary data.</text>
</comment>
<feature type="compositionally biased region" description="Polar residues" evidence="1">
    <location>
        <begin position="317"/>
        <end position="334"/>
    </location>
</feature>
<sequence>MDKLDDVTVSILNAANVDEALLQTLSRDDLRDLFPGPEHFLRRKRVWGFISQEDENPTLTDNAGTGETAETVSSYRGAPPICPHASIPLVKKTPKKTLQLPSPPEYVVYTDSELEQARKQYFEMACTGREGECVMSKELRCRLVRNTVTSMISIVRASQQGEEVQYPLKNEVTAMAKRLVEYYPMLQDKHQIMKHMSIYNYLQKRLLNVKSPKKRQGPTPERGHPNKRRHIDFSSDQRKDNGADSSVFHVIDKNITHMSIDSDLQNNVKSPQMRQGPTPERGHPNKRCHIDFLSDQRKDNGADSSVFHVIDKTITHMSSDSDLQNNVKSPQKRQGPTPERGHPNKRRHIDFSKSVKGEDNDADSSDGSAVLLHQTSGSSSDDGQSSSDMYSVTTQARHYKTLQLMYKQPKPNQDAVSQILDLEFQGRRAFIDSNVLKEEDRSTKILDAYPCFKDLHNVMGELQRILDKHNSKFIDEVKKRWEEFCSKVQFYGVSKKVMKPPMTLNGVEYAVALFRALPTLFPSPSAPPRKLGHASEALLHVLLPSEDPTIYLQKRSLSSPFLLFDGSRCLVAIGNTPVTTFAKEDLSEGLLYLLAYYYTLHLTYPKCVATLLSVIQTEILQDTIHERDTTTSYKRAMAEWKEFIGKLSCLGVL</sequence>
<evidence type="ECO:0000256" key="1">
    <source>
        <dbReference type="SAM" id="MobiDB-lite"/>
    </source>
</evidence>
<evidence type="ECO:0000313" key="3">
    <source>
        <dbReference type="Proteomes" id="UP001557470"/>
    </source>
</evidence>
<feature type="region of interest" description="Disordered" evidence="1">
    <location>
        <begin position="259"/>
        <end position="287"/>
    </location>
</feature>
<feature type="compositionally biased region" description="Polar residues" evidence="1">
    <location>
        <begin position="259"/>
        <end position="275"/>
    </location>
</feature>
<feature type="region of interest" description="Disordered" evidence="1">
    <location>
        <begin position="317"/>
        <end position="390"/>
    </location>
</feature>
<accession>A0ABD0XB96</accession>
<dbReference type="AlphaFoldDB" id="A0ABD0XB96"/>
<feature type="compositionally biased region" description="Basic and acidic residues" evidence="1">
    <location>
        <begin position="349"/>
        <end position="359"/>
    </location>
</feature>
<protein>
    <submittedName>
        <fullName evidence="2">Uncharacterized protein</fullName>
    </submittedName>
</protein>
<organism evidence="2 3">
    <name type="scientific">Umbra pygmaea</name>
    <name type="common">Eastern mudminnow</name>
    <dbReference type="NCBI Taxonomy" id="75934"/>
    <lineage>
        <taxon>Eukaryota</taxon>
        <taxon>Metazoa</taxon>
        <taxon>Chordata</taxon>
        <taxon>Craniata</taxon>
        <taxon>Vertebrata</taxon>
        <taxon>Euteleostomi</taxon>
        <taxon>Actinopterygii</taxon>
        <taxon>Neopterygii</taxon>
        <taxon>Teleostei</taxon>
        <taxon>Protacanthopterygii</taxon>
        <taxon>Esociformes</taxon>
        <taxon>Umbridae</taxon>
        <taxon>Umbra</taxon>
    </lineage>
</organism>
<dbReference type="EMBL" id="JAGEUA010000005">
    <property type="protein sequence ID" value="KAL0979022.1"/>
    <property type="molecule type" value="Genomic_DNA"/>
</dbReference>
<evidence type="ECO:0000313" key="2">
    <source>
        <dbReference type="EMBL" id="KAL0979022.1"/>
    </source>
</evidence>
<keyword evidence="3" id="KW-1185">Reference proteome</keyword>